<dbReference type="EMBL" id="OMOD01000180">
    <property type="protein sequence ID" value="SPF48206.1"/>
    <property type="molecule type" value="Genomic_DNA"/>
</dbReference>
<dbReference type="AlphaFoldDB" id="A0A2U3L8K1"/>
<evidence type="ECO:0000313" key="2">
    <source>
        <dbReference type="Proteomes" id="UP000238701"/>
    </source>
</evidence>
<protein>
    <submittedName>
        <fullName evidence="1">Uncharacterized protein</fullName>
    </submittedName>
</protein>
<gene>
    <name evidence="1" type="ORF">SBA1_820008</name>
</gene>
<name>A0A2U3L8K1_9BACT</name>
<proteinExistence type="predicted"/>
<evidence type="ECO:0000313" key="1">
    <source>
        <dbReference type="EMBL" id="SPF48206.1"/>
    </source>
</evidence>
<dbReference type="Proteomes" id="UP000238701">
    <property type="component" value="Unassembled WGS sequence"/>
</dbReference>
<sequence length="26" mass="2814">MVGAREQSKGLDPGTIHLASRFSLRS</sequence>
<accession>A0A2U3L8K1</accession>
<organism evidence="1 2">
    <name type="scientific">Candidatus Sulfotelmatobacter kueseliae</name>
    <dbReference type="NCBI Taxonomy" id="2042962"/>
    <lineage>
        <taxon>Bacteria</taxon>
        <taxon>Pseudomonadati</taxon>
        <taxon>Acidobacteriota</taxon>
        <taxon>Terriglobia</taxon>
        <taxon>Terriglobales</taxon>
        <taxon>Candidatus Korobacteraceae</taxon>
        <taxon>Candidatus Sulfotelmatobacter</taxon>
    </lineage>
</organism>
<reference evidence="2" key="1">
    <citation type="submission" date="2018-02" db="EMBL/GenBank/DDBJ databases">
        <authorList>
            <person name="Hausmann B."/>
        </authorList>
    </citation>
    <scope>NUCLEOTIDE SEQUENCE [LARGE SCALE GENOMIC DNA]</scope>
    <source>
        <strain evidence="2">Peat soil MAG SbA1</strain>
    </source>
</reference>